<dbReference type="GO" id="GO:0008654">
    <property type="term" value="P:phospholipid biosynthetic process"/>
    <property type="evidence" value="ECO:0007669"/>
    <property type="project" value="InterPro"/>
</dbReference>
<feature type="transmembrane region" description="Helical" evidence="1">
    <location>
        <begin position="118"/>
        <end position="136"/>
    </location>
</feature>
<name>A0A6J6EHL0_9ZZZZ</name>
<evidence type="ECO:0000313" key="2">
    <source>
        <dbReference type="EMBL" id="CAB4576050.1"/>
    </source>
</evidence>
<dbReference type="InterPro" id="IPR000462">
    <property type="entry name" value="CDP-OH_P_trans"/>
</dbReference>
<dbReference type="NCBIfam" id="NF045883">
    <property type="entry name" value="PIPSynth"/>
    <property type="match status" value="1"/>
</dbReference>
<keyword evidence="1" id="KW-0472">Membrane</keyword>
<keyword evidence="1" id="KW-1133">Transmembrane helix</keyword>
<feature type="transmembrane region" description="Helical" evidence="1">
    <location>
        <begin position="157"/>
        <end position="190"/>
    </location>
</feature>
<keyword evidence="1" id="KW-0812">Transmembrane</keyword>
<organism evidence="2">
    <name type="scientific">freshwater metagenome</name>
    <dbReference type="NCBI Taxonomy" id="449393"/>
    <lineage>
        <taxon>unclassified sequences</taxon>
        <taxon>metagenomes</taxon>
        <taxon>ecological metagenomes</taxon>
    </lineage>
</organism>
<reference evidence="2" key="1">
    <citation type="submission" date="2020-05" db="EMBL/GenBank/DDBJ databases">
        <authorList>
            <person name="Chiriac C."/>
            <person name="Salcher M."/>
            <person name="Ghai R."/>
            <person name="Kavagutti S V."/>
        </authorList>
    </citation>
    <scope>NUCLEOTIDE SEQUENCE</scope>
</reference>
<sequence length="201" mass="21810">MVFMLQSSFRDPVVKIIEPFAKFLIKIGISANLLSTIGAVGASISALYFFSNGEFLTGVFVVAGFVLFDLFDGTVARLSKKGTSKWGALLDSTLDRISDCAILLGGLIYFSAEDENLRLIFIAAIISSFLVSYIKARAEALQIPCEGGLAERAERTILILTAYGLYGLGVDSAVVIGIYILTLISIITVFQRLWIVYQGSK</sequence>
<dbReference type="EMBL" id="CAEZTV010000021">
    <property type="protein sequence ID" value="CAB4576050.1"/>
    <property type="molecule type" value="Genomic_DNA"/>
</dbReference>
<evidence type="ECO:0000256" key="1">
    <source>
        <dbReference type="SAM" id="Phobius"/>
    </source>
</evidence>
<accession>A0A6J6EHL0</accession>
<proteinExistence type="predicted"/>
<feature type="transmembrane region" description="Helical" evidence="1">
    <location>
        <begin position="23"/>
        <end position="49"/>
    </location>
</feature>
<feature type="transmembrane region" description="Helical" evidence="1">
    <location>
        <begin position="55"/>
        <end position="72"/>
    </location>
</feature>
<dbReference type="GO" id="GO:0016020">
    <property type="term" value="C:membrane"/>
    <property type="evidence" value="ECO:0007669"/>
    <property type="project" value="InterPro"/>
</dbReference>
<dbReference type="Gene3D" id="1.20.120.1760">
    <property type="match status" value="1"/>
</dbReference>
<protein>
    <submittedName>
        <fullName evidence="2">Unannotated protein</fullName>
    </submittedName>
</protein>
<dbReference type="Pfam" id="PF01066">
    <property type="entry name" value="CDP-OH_P_transf"/>
    <property type="match status" value="1"/>
</dbReference>
<dbReference type="InterPro" id="IPR043130">
    <property type="entry name" value="CDP-OH_PTrfase_TM_dom"/>
</dbReference>
<dbReference type="GO" id="GO:0016780">
    <property type="term" value="F:phosphotransferase activity, for other substituted phosphate groups"/>
    <property type="evidence" value="ECO:0007669"/>
    <property type="project" value="InterPro"/>
</dbReference>
<gene>
    <name evidence="2" type="ORF">UFOPK1747_00252</name>
</gene>
<dbReference type="AlphaFoldDB" id="A0A6J6EHL0"/>